<dbReference type="EMBL" id="JAKOGI010000388">
    <property type="protein sequence ID" value="KAJ8435781.1"/>
    <property type="molecule type" value="Genomic_DNA"/>
</dbReference>
<reference evidence="2" key="1">
    <citation type="submission" date="2022-04" db="EMBL/GenBank/DDBJ databases">
        <title>Carnegiea gigantea Genome sequencing and assembly v2.</title>
        <authorList>
            <person name="Copetti D."/>
            <person name="Sanderson M.J."/>
            <person name="Burquez A."/>
            <person name="Wojciechowski M.F."/>
        </authorList>
    </citation>
    <scope>NUCLEOTIDE SEQUENCE</scope>
    <source>
        <strain evidence="2">SGP5-SGP5p</strain>
        <tissue evidence="2">Aerial part</tissue>
    </source>
</reference>
<evidence type="ECO:0000313" key="2">
    <source>
        <dbReference type="EMBL" id="KAJ8435781.1"/>
    </source>
</evidence>
<organism evidence="2 3">
    <name type="scientific">Carnegiea gigantea</name>
    <dbReference type="NCBI Taxonomy" id="171969"/>
    <lineage>
        <taxon>Eukaryota</taxon>
        <taxon>Viridiplantae</taxon>
        <taxon>Streptophyta</taxon>
        <taxon>Embryophyta</taxon>
        <taxon>Tracheophyta</taxon>
        <taxon>Spermatophyta</taxon>
        <taxon>Magnoliopsida</taxon>
        <taxon>eudicotyledons</taxon>
        <taxon>Gunneridae</taxon>
        <taxon>Pentapetalae</taxon>
        <taxon>Caryophyllales</taxon>
        <taxon>Cactineae</taxon>
        <taxon>Cactaceae</taxon>
        <taxon>Cactoideae</taxon>
        <taxon>Echinocereeae</taxon>
        <taxon>Carnegiea</taxon>
    </lineage>
</organism>
<evidence type="ECO:0000256" key="1">
    <source>
        <dbReference type="SAM" id="MobiDB-lite"/>
    </source>
</evidence>
<accession>A0A9Q1QBX5</accession>
<dbReference type="Proteomes" id="UP001153076">
    <property type="component" value="Unassembled WGS sequence"/>
</dbReference>
<feature type="compositionally biased region" description="Basic and acidic residues" evidence="1">
    <location>
        <begin position="8"/>
        <end position="18"/>
    </location>
</feature>
<comment type="caution">
    <text evidence="2">The sequence shown here is derived from an EMBL/GenBank/DDBJ whole genome shotgun (WGS) entry which is preliminary data.</text>
</comment>
<name>A0A9Q1QBX5_9CARY</name>
<gene>
    <name evidence="2" type="ORF">Cgig2_019200</name>
</gene>
<keyword evidence="3" id="KW-1185">Reference proteome</keyword>
<protein>
    <submittedName>
        <fullName evidence="2">Uncharacterized protein</fullName>
    </submittedName>
</protein>
<sequence length="193" mass="22623">MAWCNAASERDSEDRKEPPTLGIKNSRHTAGLTLIRGSKVVEATKFRQAKEEATYQNYEDVHLQCEWKYSRLGCVEMMDDVISGELWSRNRHMEPHLQLQTFENDLRLYVHVEYAIVAIPKFLDFAQLFKNPCEEAVDPVLGRSESDRLGFWVFDEGLEAWVRKFGLNLWVPFERNGEGGELEIEIFRWFVEF</sequence>
<proteinExistence type="predicted"/>
<evidence type="ECO:0000313" key="3">
    <source>
        <dbReference type="Proteomes" id="UP001153076"/>
    </source>
</evidence>
<dbReference type="AlphaFoldDB" id="A0A9Q1QBX5"/>
<feature type="region of interest" description="Disordered" evidence="1">
    <location>
        <begin position="1"/>
        <end position="23"/>
    </location>
</feature>